<dbReference type="GO" id="GO:0008556">
    <property type="term" value="F:P-type potassium transmembrane transporter activity"/>
    <property type="evidence" value="ECO:0007669"/>
    <property type="project" value="InterPro"/>
</dbReference>
<dbReference type="Pfam" id="PF09604">
    <property type="entry name" value="Potass_KdpF"/>
    <property type="match status" value="1"/>
</dbReference>
<evidence type="ECO:0000256" key="1">
    <source>
        <dbReference type="SAM" id="MobiDB-lite"/>
    </source>
</evidence>
<feature type="region of interest" description="Disordered" evidence="1">
    <location>
        <begin position="1"/>
        <end position="30"/>
    </location>
</feature>
<dbReference type="NCBIfam" id="TIGR02115">
    <property type="entry name" value="potass_kdpF"/>
    <property type="match status" value="1"/>
</dbReference>
<reference evidence="3" key="1">
    <citation type="journal article" date="2013" name="Sci. China Life Sci.">
        <title>Asm8, a specific LAL-type activator of 3-amino-5-hydroxybenzoate biosynthesis in ansamitocin production.</title>
        <authorList>
            <person name="Pan W."/>
            <person name="Kang Q."/>
            <person name="Wang L."/>
            <person name="Bai L."/>
            <person name="Deng Z."/>
        </authorList>
    </citation>
    <scope>NUCLEOTIDE SEQUENCE</scope>
    <source>
        <strain evidence="3">ATCC 31565</strain>
    </source>
</reference>
<evidence type="ECO:0000313" key="3">
    <source>
        <dbReference type="EMBL" id="AEC53468.1"/>
    </source>
</evidence>
<feature type="transmembrane region" description="Helical" evidence="2">
    <location>
        <begin position="56"/>
        <end position="78"/>
    </location>
</feature>
<accession>F5APY6</accession>
<proteinExistence type="predicted"/>
<protein>
    <submittedName>
        <fullName evidence="3">Potassium-transporting ATPase F subunit</fullName>
    </submittedName>
</protein>
<dbReference type="InterPro" id="IPR011726">
    <property type="entry name" value="KdpF"/>
</dbReference>
<keyword evidence="2" id="KW-0812">Transmembrane</keyword>
<organism evidence="3">
    <name type="scientific">Actinosynnema pretiosum subsp. auranticum</name>
    <dbReference type="NCBI Taxonomy" id="42198"/>
    <lineage>
        <taxon>Bacteria</taxon>
        <taxon>Bacillati</taxon>
        <taxon>Actinomycetota</taxon>
        <taxon>Actinomycetes</taxon>
        <taxon>Pseudonocardiales</taxon>
        <taxon>Pseudonocardiaceae</taxon>
        <taxon>Actinosynnema</taxon>
    </lineage>
</organism>
<name>F5APY6_ACTPA</name>
<dbReference type="EMBL" id="HQ441578">
    <property type="protein sequence ID" value="AEC53468.1"/>
    <property type="molecule type" value="Genomic_DNA"/>
</dbReference>
<keyword evidence="2" id="KW-1133">Transmembrane helix</keyword>
<dbReference type="AlphaFoldDB" id="F5APY6"/>
<evidence type="ECO:0000256" key="2">
    <source>
        <dbReference type="SAM" id="Phobius"/>
    </source>
</evidence>
<keyword evidence="2" id="KW-0472">Membrane</keyword>
<sequence length="83" mass="8463">MHPSGVAAPTNGGRSKSGREHAHGRPGLRVAAHRCVRAARPRGARTGAALMGGTGVVANAVGGVLALLLIGYLFVALIRPEKF</sequence>
<dbReference type="GO" id="GO:0005886">
    <property type="term" value="C:plasma membrane"/>
    <property type="evidence" value="ECO:0007669"/>
    <property type="project" value="InterPro"/>
</dbReference>